<dbReference type="CDD" id="cd01782">
    <property type="entry name" value="RA1_Afadin"/>
    <property type="match status" value="1"/>
</dbReference>
<dbReference type="Pfam" id="PF00595">
    <property type="entry name" value="PDZ"/>
    <property type="match status" value="1"/>
</dbReference>
<dbReference type="SMART" id="SM00314">
    <property type="entry name" value="RA"/>
    <property type="match status" value="2"/>
</dbReference>
<dbReference type="InterPro" id="IPR000159">
    <property type="entry name" value="RA_dom"/>
</dbReference>
<feature type="region of interest" description="Disordered" evidence="2">
    <location>
        <begin position="521"/>
        <end position="557"/>
    </location>
</feature>
<dbReference type="PROSITE" id="PS50106">
    <property type="entry name" value="PDZ"/>
    <property type="match status" value="1"/>
</dbReference>
<dbReference type="CDD" id="cd22711">
    <property type="entry name" value="FHA_AFDN"/>
    <property type="match status" value="1"/>
</dbReference>
<feature type="compositionally biased region" description="Basic and acidic residues" evidence="2">
    <location>
        <begin position="1514"/>
        <end position="1543"/>
    </location>
</feature>
<feature type="region of interest" description="Disordered" evidence="2">
    <location>
        <begin position="1887"/>
        <end position="1907"/>
    </location>
</feature>
<protein>
    <submittedName>
        <fullName evidence="7">Afadin-like isoform X1</fullName>
    </submittedName>
</protein>
<dbReference type="PANTHER" id="PTHR10398">
    <property type="entry name" value="AFADIN"/>
    <property type="match status" value="1"/>
</dbReference>
<dbReference type="SMART" id="SM00228">
    <property type="entry name" value="PDZ"/>
    <property type="match status" value="1"/>
</dbReference>
<dbReference type="InterPro" id="IPR000253">
    <property type="entry name" value="FHA_dom"/>
</dbReference>
<dbReference type="GeneID" id="106468910"/>
<feature type="compositionally biased region" description="Polar residues" evidence="2">
    <location>
        <begin position="1891"/>
        <end position="1906"/>
    </location>
</feature>
<gene>
    <name evidence="7" type="primary">LOC106468910</name>
</gene>
<evidence type="ECO:0000256" key="2">
    <source>
        <dbReference type="SAM" id="MobiDB-lite"/>
    </source>
</evidence>
<feature type="compositionally biased region" description="Low complexity" evidence="2">
    <location>
        <begin position="1661"/>
        <end position="1706"/>
    </location>
</feature>
<dbReference type="PROSITE" id="PS50200">
    <property type="entry name" value="RA"/>
    <property type="match status" value="2"/>
</dbReference>
<feature type="compositionally biased region" description="Basic residues" evidence="2">
    <location>
        <begin position="158"/>
        <end position="173"/>
    </location>
</feature>
<dbReference type="SUPFAM" id="SSF49879">
    <property type="entry name" value="SMAD/FHA domain"/>
    <property type="match status" value="1"/>
</dbReference>
<dbReference type="SUPFAM" id="SSF54236">
    <property type="entry name" value="Ubiquitin-like"/>
    <property type="match status" value="2"/>
</dbReference>
<sequence length="2008" mass="230915">MDKQMDWKTEERKNLRNIITEWNANRLDLFAVSEPNEELEFHGVMRFYFQDAGQKVATKCIRVASSATTKDVIHTLIEKFRPDIRMLFVPEYALYEIHENGEERKLNDEEQPLLVQLKWHKDDREGRFLLRRMDEETYLPYTDMDMSENNSNNSFIRKLSRREKKEKKKKEKRERKQAEEENKDGIAERLYTELPETSFTRSISNPEAVMRRKRQQKLEKKLKEMGEQGGSEAGGTLRIFGDSINKDVPYKTLLLSSEDAASSVVKELLEKYGLEKEDSQQYCLVQVVIPTMRSINNHSSFPSPEEYILDDDDYPLRIARNFNNEKGSLTFHIKQRPTDYQPRKRKKKQVHTKDNSDSSSQSDDSIGQMPYLSEINPDLSEVLHGKPKRYPLFPNVTEVGSERSSSTDGQFLQLLGPSIHPRHCVLAHTDGIVTVTPSSQNAETFVNGSKIFETTILQHGMVVQFGKFHTFRFIDPAKEQGHTVSPDPNNVDKYSERQVNKEEKAPVYHLRSYETTFDADGNVETISTPSIDEHSSRKSNDTHSRSSFGRDSSLGRRSYDQHRGKELILPAVLQFWEDTENEFISAITTLLDQSRVQFKLAPTYALYMAARYRASTHFRPETKPEDRAIRLTLVMNKVAEMIHKVIQDQYNDAVSLAFWLANSAELLHFLKQDRHISAYTLDSQDLLAESVQVAFRSLTSCLQADLQMAMPAFIDNLEDGNEEDGKAGNVLVVLFNTMALLRRCRVNAALTIQVFSQLFHFINLWLFNKLVSRSYHVLCTRVGGFQLRKRLSRIEAWAEKQGLELAADCHLNRIVQAATLLQAPKNTPTDIANVCSSCFKLNSLQLRTLLEKYQPGPDETRIPQELIESVVKVAENTADELVRSDGQEVKLEEEVELQLPFLLPEDGYSCDIVRGVPVNLHDFIHPLEQAGLCHLTVQPNSAGFWTIYMTDQDVGHYSVEAPSPSDQKDPELRTPGPTGQPEVVTMNLKKINNGMGLSIVAVKGTTQDKLGIYIKSVVKGGSADQDGRLKGGDQLLRVDGHSLIGISQEKAAALMARTGPVVTLEVAKQAVFYHGLAALLTQQSPLLPKGRTLPGSRYLSERDIPSRVQCERAPELYKNPPPLGIHNSTSVPSLATGQFPAETLKQSSTGNLSSQAVHYGPSSFNSSMLKNTEYGSLSQETKPVVSQKHGDAPTERGPPPYTLLIHPTYQNHLEQQQPRVPEEHHYQNSIVYQQQPPPARPPPQRVHPPQVHHGSYSSLHHSEQRQQVPQFPVDHNRPLSTLVSSREQEQYTNSINFQQVLPPTSSHGQQYRIDHLNELKDSRRNGPYDEFNPQGEPRQVTYEGKGFPGNYKVILPSQSYPVEVRHQDLRDQAKMEEIQEEVRRQEEWGMQGPNNMSTHMIRSRPQQHFVSQPVNQYDSFRPQGQQPQPAPYTQYRMNQVFPPNRAQKPIMHGRETIIDNTLSQPSLQPHFQYGATETLNSKYQIQANKVCELEFQQTGIRHGQPESYNLVNKTHSEETSSQHPPLRDKEHNRITWDQEAKESDTMERLGNLEQMHGMQSDLELAKQQRMNWEKNQLLKQQQQLHQQQQLQKQQQLHQQRQQQLQHQQLPEQHQLQHLPQQLHQQRQQQLQHQQLPEHHQLQHLPQQLQIQRVQQQHQQLPQHQQLQQQQLPQHQQLQQQHQQLPQHQQLQQQHQQLPQHQQLQQQTRARLPPRDQWTMFHHEQYQYQIEDQVERLSNLQLEEMNRIPKFEMVKEPETQLLQEACQKQHERNNRMNHQPSDVPIQGCIPPTVSITEDQNSSQRFQSPISSGAMTLEQQGVILEENHHLPTSYSSGHLSSERQSSFEEISQFPNSNIQQVTEAKNRIIPHAPKKVSFQEPTIITEHLESNDSEFNIDQAQPSPSDSYTLDDIDEELIQSQSQQPRYECGITPGVIGAQEVYRDPRQRIQAQRSRQQQAQPAKPEKLSFQQKMKMFAVSEGQMEPPKERVQSSKAEREIEENIQGKESTC</sequence>
<dbReference type="InterPro" id="IPR029071">
    <property type="entry name" value="Ubiquitin-like_domsf"/>
</dbReference>
<feature type="compositionally biased region" description="Basic and acidic residues" evidence="2">
    <location>
        <begin position="531"/>
        <end position="544"/>
    </location>
</feature>
<dbReference type="InterPro" id="IPR002710">
    <property type="entry name" value="Dilute_dom"/>
</dbReference>
<dbReference type="Gene3D" id="2.60.200.20">
    <property type="match status" value="1"/>
</dbReference>
<keyword evidence="6" id="KW-1185">Reference proteome</keyword>
<dbReference type="CDD" id="cd15471">
    <property type="entry name" value="Myo5p-like_CBD_afadin"/>
    <property type="match status" value="1"/>
</dbReference>
<feature type="compositionally biased region" description="Basic and acidic residues" evidence="2">
    <location>
        <begin position="174"/>
        <end position="191"/>
    </location>
</feature>
<feature type="compositionally biased region" description="Basic and acidic residues" evidence="2">
    <location>
        <begin position="1983"/>
        <end position="1995"/>
    </location>
</feature>
<dbReference type="InterPro" id="IPR008984">
    <property type="entry name" value="SMAD_FHA_dom_sf"/>
</dbReference>
<dbReference type="PANTHER" id="PTHR10398:SF2">
    <property type="entry name" value="AFADIN"/>
    <property type="match status" value="1"/>
</dbReference>
<feature type="region of interest" description="Disordered" evidence="2">
    <location>
        <begin position="1661"/>
        <end position="1709"/>
    </location>
</feature>
<feature type="region of interest" description="Disordered" evidence="2">
    <location>
        <begin position="1946"/>
        <end position="2008"/>
    </location>
</feature>
<feature type="region of interest" description="Disordered" evidence="2">
    <location>
        <begin position="1513"/>
        <end position="1543"/>
    </location>
</feature>
<feature type="region of interest" description="Disordered" evidence="2">
    <location>
        <begin position="1174"/>
        <end position="1205"/>
    </location>
</feature>
<accession>A0ABM1BM66</accession>
<feature type="region of interest" description="Disordered" evidence="2">
    <location>
        <begin position="1601"/>
        <end position="1641"/>
    </location>
</feature>
<keyword evidence="1" id="KW-0130">Cell adhesion</keyword>
<feature type="domain" description="PDZ" evidence="3">
    <location>
        <begin position="985"/>
        <end position="1070"/>
    </location>
</feature>
<evidence type="ECO:0000256" key="1">
    <source>
        <dbReference type="ARBA" id="ARBA00022889"/>
    </source>
</evidence>
<dbReference type="InterPro" id="IPR037977">
    <property type="entry name" value="CBD_Afadin"/>
</dbReference>
<feature type="region of interest" description="Disordered" evidence="2">
    <location>
        <begin position="479"/>
        <end position="500"/>
    </location>
</feature>
<evidence type="ECO:0000259" key="5">
    <source>
        <dbReference type="PROSITE" id="PS51126"/>
    </source>
</evidence>
<feature type="domain" description="Ras-associating" evidence="4">
    <location>
        <begin position="233"/>
        <end position="338"/>
    </location>
</feature>
<feature type="region of interest" description="Disordered" evidence="2">
    <location>
        <begin position="142"/>
        <end position="191"/>
    </location>
</feature>
<dbReference type="RefSeq" id="XP_013784816.1">
    <property type="nucleotide sequence ID" value="XM_013929362.2"/>
</dbReference>
<feature type="compositionally biased region" description="Low complexity" evidence="2">
    <location>
        <begin position="1601"/>
        <end position="1634"/>
    </location>
</feature>
<evidence type="ECO:0000259" key="4">
    <source>
        <dbReference type="PROSITE" id="PS50200"/>
    </source>
</evidence>
<evidence type="ECO:0000313" key="7">
    <source>
        <dbReference type="RefSeq" id="XP_013784816.1"/>
    </source>
</evidence>
<reference evidence="7" key="1">
    <citation type="submission" date="2025-08" db="UniProtKB">
        <authorList>
            <consortium name="RefSeq"/>
        </authorList>
    </citation>
    <scope>IDENTIFICATION</scope>
    <source>
        <tissue evidence="7">Muscle</tissue>
    </source>
</reference>
<dbReference type="InterPro" id="IPR028842">
    <property type="entry name" value="Afadin"/>
</dbReference>
<evidence type="ECO:0000313" key="6">
    <source>
        <dbReference type="Proteomes" id="UP000694941"/>
    </source>
</evidence>
<feature type="region of interest" description="Disordered" evidence="2">
    <location>
        <begin position="330"/>
        <end position="371"/>
    </location>
</feature>
<feature type="region of interest" description="Disordered" evidence="2">
    <location>
        <begin position="197"/>
        <end position="216"/>
    </location>
</feature>
<dbReference type="Gene3D" id="3.10.20.90">
    <property type="entry name" value="Phosphatidylinositol 3-kinase Catalytic Subunit, Chain A, domain 1"/>
    <property type="match status" value="2"/>
</dbReference>
<dbReference type="SMART" id="SM01132">
    <property type="entry name" value="DIL"/>
    <property type="match status" value="1"/>
</dbReference>
<dbReference type="Pfam" id="PF00788">
    <property type="entry name" value="RA"/>
    <property type="match status" value="2"/>
</dbReference>
<feature type="compositionally biased region" description="Low complexity" evidence="2">
    <location>
        <begin position="1946"/>
        <end position="1958"/>
    </location>
</feature>
<dbReference type="Proteomes" id="UP000694941">
    <property type="component" value="Unplaced"/>
</dbReference>
<organism evidence="6 7">
    <name type="scientific">Limulus polyphemus</name>
    <name type="common">Atlantic horseshoe crab</name>
    <dbReference type="NCBI Taxonomy" id="6850"/>
    <lineage>
        <taxon>Eukaryota</taxon>
        <taxon>Metazoa</taxon>
        <taxon>Ecdysozoa</taxon>
        <taxon>Arthropoda</taxon>
        <taxon>Chelicerata</taxon>
        <taxon>Merostomata</taxon>
        <taxon>Xiphosura</taxon>
        <taxon>Limulidae</taxon>
        <taxon>Limulus</taxon>
    </lineage>
</organism>
<feature type="region of interest" description="Disordered" evidence="2">
    <location>
        <begin position="1233"/>
        <end position="1277"/>
    </location>
</feature>
<dbReference type="PROSITE" id="PS51126">
    <property type="entry name" value="DILUTE"/>
    <property type="match status" value="1"/>
</dbReference>
<dbReference type="Pfam" id="PF00498">
    <property type="entry name" value="FHA"/>
    <property type="match status" value="1"/>
</dbReference>
<dbReference type="Gene3D" id="2.30.42.10">
    <property type="match status" value="1"/>
</dbReference>
<feature type="compositionally biased region" description="Polar residues" evidence="2">
    <location>
        <begin position="1255"/>
        <end position="1269"/>
    </location>
</feature>
<feature type="domain" description="Dilute" evidence="5">
    <location>
        <begin position="636"/>
        <end position="876"/>
    </location>
</feature>
<dbReference type="Pfam" id="PF01843">
    <property type="entry name" value="DIL"/>
    <property type="match status" value="1"/>
</dbReference>
<dbReference type="CDD" id="cd01781">
    <property type="entry name" value="RA2_Afadin"/>
    <property type="match status" value="1"/>
</dbReference>
<name>A0ABM1BM66_LIMPO</name>
<dbReference type="InterPro" id="IPR001478">
    <property type="entry name" value="PDZ"/>
</dbReference>
<dbReference type="CDD" id="cd06789">
    <property type="entry name" value="PDZ_AFDN-like"/>
    <property type="match status" value="1"/>
</dbReference>
<feature type="region of interest" description="Disordered" evidence="2">
    <location>
        <begin position="957"/>
        <end position="980"/>
    </location>
</feature>
<dbReference type="SUPFAM" id="SSF50156">
    <property type="entry name" value="PDZ domain-like"/>
    <property type="match status" value="1"/>
</dbReference>
<feature type="compositionally biased region" description="Pro residues" evidence="2">
    <location>
        <begin position="1235"/>
        <end position="1246"/>
    </location>
</feature>
<feature type="domain" description="Ras-associating" evidence="4">
    <location>
        <begin position="41"/>
        <end position="135"/>
    </location>
</feature>
<evidence type="ECO:0000259" key="3">
    <source>
        <dbReference type="PROSITE" id="PS50106"/>
    </source>
</evidence>
<proteinExistence type="predicted"/>
<dbReference type="InterPro" id="IPR036034">
    <property type="entry name" value="PDZ_sf"/>
</dbReference>